<dbReference type="Gene3D" id="3.60.21.10">
    <property type="match status" value="1"/>
</dbReference>
<feature type="signal peptide" evidence="10">
    <location>
        <begin position="1"/>
        <end position="23"/>
    </location>
</feature>
<evidence type="ECO:0000256" key="7">
    <source>
        <dbReference type="PIRSR" id="PIRSR000898-1"/>
    </source>
</evidence>
<evidence type="ECO:0000259" key="11">
    <source>
        <dbReference type="Pfam" id="PF00149"/>
    </source>
</evidence>
<dbReference type="EMBL" id="BMAW01114713">
    <property type="protein sequence ID" value="GFT63046.1"/>
    <property type="molecule type" value="Genomic_DNA"/>
</dbReference>
<evidence type="ECO:0000313" key="13">
    <source>
        <dbReference type="Proteomes" id="UP000887013"/>
    </source>
</evidence>
<sequence>MMTFKATCLFFASITEFLNVSTCLKSSLKLEVLADWGGIPIFPYKTFVELAVGREMALLASKLGIDAILALGDNFYLNGVKDVTDERFKGTFETAFNYESLDVPWLVVAGNHDYYGNVSAQIAYTKMSNRWFFPDFYYVKNFRIPYSNMTVDVVMIDTVLLCGHTDPKEPYKQPLLDSVPKKTREKQWEWLEDTLKLSKANYLLVCGHYPVYSISTHGPTECLVKQLQPLLMKYDVSAYFSGHDHNLQHIQVQEGVQKTDYFVSGAANFIDPSKKNRNEIPPHSLLFHWGDPFSLGAFTYVDLNTSNMTVTFMLSNGKVLYASHKMPRYF</sequence>
<organism evidence="12 13">
    <name type="scientific">Nephila pilipes</name>
    <name type="common">Giant wood spider</name>
    <name type="synonym">Nephila maculata</name>
    <dbReference type="NCBI Taxonomy" id="299642"/>
    <lineage>
        <taxon>Eukaryota</taxon>
        <taxon>Metazoa</taxon>
        <taxon>Ecdysozoa</taxon>
        <taxon>Arthropoda</taxon>
        <taxon>Chelicerata</taxon>
        <taxon>Arachnida</taxon>
        <taxon>Araneae</taxon>
        <taxon>Araneomorphae</taxon>
        <taxon>Entelegynae</taxon>
        <taxon>Araneoidea</taxon>
        <taxon>Nephilidae</taxon>
        <taxon>Nephila</taxon>
    </lineage>
</organism>
<feature type="binding site" evidence="7">
    <location>
        <position position="245"/>
    </location>
    <ligand>
        <name>Fe cation</name>
        <dbReference type="ChEBI" id="CHEBI:24875"/>
        <label>1</label>
    </ligand>
</feature>
<dbReference type="OrthoDB" id="411211at2759"/>
<evidence type="ECO:0000256" key="1">
    <source>
        <dbReference type="ARBA" id="ARBA00000032"/>
    </source>
</evidence>
<feature type="binding site" evidence="7">
    <location>
        <position position="111"/>
    </location>
    <ligand>
        <name>Fe cation</name>
        <dbReference type="ChEBI" id="CHEBI:24875"/>
        <label>2</label>
    </ligand>
</feature>
<feature type="binding site" evidence="7">
    <location>
        <position position="243"/>
    </location>
    <ligand>
        <name>Fe cation</name>
        <dbReference type="ChEBI" id="CHEBI:24875"/>
        <label>2</label>
    </ligand>
</feature>
<dbReference type="PANTHER" id="PTHR10161">
    <property type="entry name" value="TARTRATE-RESISTANT ACID PHOSPHATASE TYPE 5"/>
    <property type="match status" value="1"/>
</dbReference>
<evidence type="ECO:0000256" key="5">
    <source>
        <dbReference type="ARBA" id="ARBA00022801"/>
    </source>
</evidence>
<evidence type="ECO:0000256" key="6">
    <source>
        <dbReference type="PIRNR" id="PIRNR000898"/>
    </source>
</evidence>
<gene>
    <name evidence="12" type="primary">ACP5</name>
    <name evidence="12" type="ORF">NPIL_685621</name>
</gene>
<feature type="binding site" evidence="7">
    <location>
        <position position="35"/>
    </location>
    <ligand>
        <name>Fe cation</name>
        <dbReference type="ChEBI" id="CHEBI:24875"/>
        <label>1</label>
    </ligand>
</feature>
<keyword evidence="7" id="KW-0479">Metal-binding</keyword>
<evidence type="ECO:0000256" key="10">
    <source>
        <dbReference type="SAM" id="SignalP"/>
    </source>
</evidence>
<reference evidence="12" key="1">
    <citation type="submission" date="2020-08" db="EMBL/GenBank/DDBJ databases">
        <title>Multicomponent nature underlies the extraordinary mechanical properties of spider dragline silk.</title>
        <authorList>
            <person name="Kono N."/>
            <person name="Nakamura H."/>
            <person name="Mori M."/>
            <person name="Yoshida Y."/>
            <person name="Ohtoshi R."/>
            <person name="Malay A.D."/>
            <person name="Moran D.A.P."/>
            <person name="Tomita M."/>
            <person name="Numata K."/>
            <person name="Arakawa K."/>
        </authorList>
    </citation>
    <scope>NUCLEOTIDE SEQUENCE</scope>
</reference>
<feature type="chain" id="PRO_5036483095" description="Tartrate-resistant acid phosphatase type 5" evidence="10">
    <location>
        <begin position="24"/>
        <end position="330"/>
    </location>
</feature>
<dbReference type="InterPro" id="IPR004843">
    <property type="entry name" value="Calcineurin-like_PHP"/>
</dbReference>
<evidence type="ECO:0000256" key="4">
    <source>
        <dbReference type="ARBA" id="ARBA00022729"/>
    </source>
</evidence>
<proteinExistence type="predicted"/>
<dbReference type="Proteomes" id="UP000887013">
    <property type="component" value="Unassembled WGS sequence"/>
</dbReference>
<protein>
    <recommendedName>
        <fullName evidence="3 6">Tartrate-resistant acid phosphatase type 5</fullName>
        <ecNumber evidence="2 6">3.1.3.2</ecNumber>
    </recommendedName>
</protein>
<evidence type="ECO:0000256" key="2">
    <source>
        <dbReference type="ARBA" id="ARBA00012646"/>
    </source>
</evidence>
<dbReference type="InterPro" id="IPR024927">
    <property type="entry name" value="Acid_PPase"/>
</dbReference>
<name>A0A8X6TYC5_NEPPI</name>
<accession>A0A8X6TYC5</accession>
<evidence type="ECO:0000313" key="12">
    <source>
        <dbReference type="EMBL" id="GFT63046.1"/>
    </source>
</evidence>
<dbReference type="AlphaFoldDB" id="A0A8X6TYC5"/>
<feature type="binding site" evidence="7">
    <location>
        <position position="76"/>
    </location>
    <ligand>
        <name>Fe cation</name>
        <dbReference type="ChEBI" id="CHEBI:24875"/>
        <label>1</label>
    </ligand>
</feature>
<comment type="catalytic activity">
    <reaction evidence="1 6">
        <text>a phosphate monoester + H2O = an alcohol + phosphate</text>
        <dbReference type="Rhea" id="RHEA:15017"/>
        <dbReference type="ChEBI" id="CHEBI:15377"/>
        <dbReference type="ChEBI" id="CHEBI:30879"/>
        <dbReference type="ChEBI" id="CHEBI:43474"/>
        <dbReference type="ChEBI" id="CHEBI:67140"/>
        <dbReference type="EC" id="3.1.3.2"/>
    </reaction>
</comment>
<dbReference type="EC" id="3.1.3.2" evidence="2 6"/>
<evidence type="ECO:0000256" key="3">
    <source>
        <dbReference type="ARBA" id="ARBA00015822"/>
    </source>
</evidence>
<feature type="domain" description="Calcineurin-like phosphoesterase" evidence="11">
    <location>
        <begin position="58"/>
        <end position="246"/>
    </location>
</feature>
<keyword evidence="13" id="KW-1185">Reference proteome</keyword>
<feature type="binding site" evidence="7">
    <location>
        <position position="73"/>
    </location>
    <ligand>
        <name>Fe cation</name>
        <dbReference type="ChEBI" id="CHEBI:24875"/>
        <label>1</label>
    </ligand>
</feature>
<keyword evidence="6 7" id="KW-0408">Iron</keyword>
<dbReference type="PIRSF" id="PIRSF000898">
    <property type="entry name" value="Acid_Ptase_5"/>
    <property type="match status" value="1"/>
</dbReference>
<comment type="caution">
    <text evidence="12">The sequence shown here is derived from an EMBL/GenBank/DDBJ whole genome shotgun (WGS) entry which is preliminary data.</text>
</comment>
<dbReference type="FunFam" id="3.60.21.10:FF:000062">
    <property type="entry name" value="Tartrate-resistant acid phosphatase type 5"/>
    <property type="match status" value="1"/>
</dbReference>
<feature type="binding site" evidence="7">
    <location>
        <position position="73"/>
    </location>
    <ligand>
        <name>Fe cation</name>
        <dbReference type="ChEBI" id="CHEBI:24875"/>
        <label>2</label>
    </ligand>
</feature>
<dbReference type="GO" id="GO:0003993">
    <property type="term" value="F:acid phosphatase activity"/>
    <property type="evidence" value="ECO:0007669"/>
    <property type="project" value="UniProtKB-UniRule"/>
</dbReference>
<dbReference type="Pfam" id="PF00149">
    <property type="entry name" value="Metallophos"/>
    <property type="match status" value="1"/>
</dbReference>
<keyword evidence="8" id="KW-1015">Disulfide bond</keyword>
<dbReference type="PANTHER" id="PTHR10161:SF14">
    <property type="entry name" value="TARTRATE-RESISTANT ACID PHOSPHATASE TYPE 5"/>
    <property type="match status" value="1"/>
</dbReference>
<evidence type="ECO:0000256" key="9">
    <source>
        <dbReference type="PIRSR" id="PIRSR000898-3"/>
    </source>
</evidence>
<feature type="disulfide bond" evidence="8">
    <location>
        <begin position="162"/>
        <end position="222"/>
    </location>
</feature>
<dbReference type="InterPro" id="IPR029052">
    <property type="entry name" value="Metallo-depent_PP-like"/>
</dbReference>
<dbReference type="CDD" id="cd07378">
    <property type="entry name" value="MPP_ACP5"/>
    <property type="match status" value="1"/>
</dbReference>
<keyword evidence="5 6" id="KW-0378">Hydrolase</keyword>
<dbReference type="GO" id="GO:0046872">
    <property type="term" value="F:metal ion binding"/>
    <property type="evidence" value="ECO:0007669"/>
    <property type="project" value="UniProtKB-KW"/>
</dbReference>
<feature type="binding site" evidence="7">
    <location>
        <position position="208"/>
    </location>
    <ligand>
        <name>Fe cation</name>
        <dbReference type="ChEBI" id="CHEBI:24875"/>
        <label>2</label>
    </ligand>
</feature>
<dbReference type="SUPFAM" id="SSF56300">
    <property type="entry name" value="Metallo-dependent phosphatases"/>
    <property type="match status" value="1"/>
</dbReference>
<comment type="cofactor">
    <cofactor evidence="7">
        <name>Fe cation</name>
        <dbReference type="ChEBI" id="CHEBI:24875"/>
    </cofactor>
    <text evidence="7">Binds 2 iron ions per subunit.</text>
</comment>
<feature type="glycosylation site" description="N-linked (GlcNAc...) asparagine" evidence="9">
    <location>
        <position position="117"/>
    </location>
</feature>
<dbReference type="InterPro" id="IPR051558">
    <property type="entry name" value="Metallophosphoesterase_PAP"/>
</dbReference>
<keyword evidence="4 10" id="KW-0732">Signal</keyword>
<evidence type="ECO:0000256" key="8">
    <source>
        <dbReference type="PIRSR" id="PIRSR000898-2"/>
    </source>
</evidence>